<dbReference type="PIRSF" id="PIRSF036794">
    <property type="entry name" value="UCP_erythr_ester"/>
    <property type="match status" value="1"/>
</dbReference>
<dbReference type="Pfam" id="PF05139">
    <property type="entry name" value="Erythro_esteras"/>
    <property type="match status" value="1"/>
</dbReference>
<keyword evidence="2" id="KW-1185">Reference proteome</keyword>
<comment type="caution">
    <text evidence="1">The sequence shown here is derived from an EMBL/GenBank/DDBJ whole genome shotgun (WGS) entry which is preliminary data.</text>
</comment>
<dbReference type="PANTHER" id="PTHR31299">
    <property type="entry name" value="ESTERASE, PUTATIVE (AFU_ORTHOLOGUE AFUA_1G05850)-RELATED"/>
    <property type="match status" value="1"/>
</dbReference>
<dbReference type="AlphaFoldDB" id="A0AAE8SZS8"/>
<protein>
    <submittedName>
        <fullName evidence="1">Probable erythromycin esterase</fullName>
    </submittedName>
</protein>
<dbReference type="CDD" id="cd14728">
    <property type="entry name" value="Ere-like"/>
    <property type="match status" value="1"/>
</dbReference>
<dbReference type="SUPFAM" id="SSF159501">
    <property type="entry name" value="EreA/ChaN-like"/>
    <property type="match status" value="1"/>
</dbReference>
<dbReference type="InterPro" id="IPR052036">
    <property type="entry name" value="Hydrolase/PRTase-associated"/>
</dbReference>
<evidence type="ECO:0000313" key="1">
    <source>
        <dbReference type="EMBL" id="SPO07276.1"/>
    </source>
</evidence>
<dbReference type="PANTHER" id="PTHR31299:SF0">
    <property type="entry name" value="ESTERASE, PUTATIVE (AFU_ORTHOLOGUE AFUA_1G05850)-RELATED"/>
    <property type="match status" value="1"/>
</dbReference>
<sequence length="441" mass="50813">MVRSLSAKVRDAAQRLPAIEDKAFGAAFDAFGNHRVVLIGDGSHGTSEFYRARCAITKRLIEQHNFKTIAIEADWPDAHIVDRYVRYYPSKKLSPTLPAFNHFPKWMWRNTEFQEFVNWLRNHNADLPARERTGIAGMDLYSMGASIHAVQDYLRRVNPEIAKLAKQRYSCLEPWMDDPALYGRQAFLSGTSPCEEGVVRMLRDLLERRLELVEDGEDGEDFFNAEMNARLVRDAEAYYRAMFYGSDDSWNKRDTHFFDTLVRLLQHRPLTKAVVWAHNSHVGDARYTGMGEARNELNIGQLCKEEFGDECAIIGCSTHTGTVAAAHEWDDDMQVMEVNPSRGDSYEYVMHETGVPSFKLDLREGQLAEELRRELMVKRLQRFIGVIYRPRTERYSHYSQAVLPKQMDCLVWFDETEALHAFETAQPHEPPSIGETYPFGL</sequence>
<dbReference type="Gene3D" id="3.30.1870.10">
    <property type="entry name" value="EreA-like, domain 2"/>
    <property type="match status" value="1"/>
</dbReference>
<gene>
    <name evidence="1" type="ORF">DNG_09970</name>
</gene>
<name>A0AAE8SZS8_9PEZI</name>
<organism evidence="1 2">
    <name type="scientific">Cephalotrichum gorgonifer</name>
    <dbReference type="NCBI Taxonomy" id="2041049"/>
    <lineage>
        <taxon>Eukaryota</taxon>
        <taxon>Fungi</taxon>
        <taxon>Dikarya</taxon>
        <taxon>Ascomycota</taxon>
        <taxon>Pezizomycotina</taxon>
        <taxon>Sordariomycetes</taxon>
        <taxon>Hypocreomycetidae</taxon>
        <taxon>Microascales</taxon>
        <taxon>Microascaceae</taxon>
        <taxon>Cephalotrichum</taxon>
    </lineage>
</organism>
<evidence type="ECO:0000313" key="2">
    <source>
        <dbReference type="Proteomes" id="UP001187682"/>
    </source>
</evidence>
<proteinExistence type="predicted"/>
<dbReference type="Gene3D" id="3.40.1660.10">
    <property type="entry name" value="EreA-like (biosynthetic domain)"/>
    <property type="match status" value="1"/>
</dbReference>
<dbReference type="GO" id="GO:0046677">
    <property type="term" value="P:response to antibiotic"/>
    <property type="evidence" value="ECO:0007669"/>
    <property type="project" value="InterPro"/>
</dbReference>
<dbReference type="EMBL" id="ONZQ02000019">
    <property type="protein sequence ID" value="SPO07276.1"/>
    <property type="molecule type" value="Genomic_DNA"/>
</dbReference>
<dbReference type="InterPro" id="IPR007815">
    <property type="entry name" value="Emycin_Estase"/>
</dbReference>
<dbReference type="InterPro" id="IPR014622">
    <property type="entry name" value="UCP036794_erythomycin"/>
</dbReference>
<accession>A0AAE8SZS8</accession>
<dbReference type="Proteomes" id="UP001187682">
    <property type="component" value="Unassembled WGS sequence"/>
</dbReference>
<reference evidence="1" key="1">
    <citation type="submission" date="2018-03" db="EMBL/GenBank/DDBJ databases">
        <authorList>
            <person name="Guldener U."/>
        </authorList>
    </citation>
    <scope>NUCLEOTIDE SEQUENCE</scope>
</reference>